<keyword evidence="4 7" id="KW-0689">Ribosomal protein</keyword>
<dbReference type="NCBIfam" id="TIGR00158">
    <property type="entry name" value="L9"/>
    <property type="match status" value="1"/>
</dbReference>
<dbReference type="Pfam" id="PF03948">
    <property type="entry name" value="Ribosomal_L9_C"/>
    <property type="match status" value="1"/>
</dbReference>
<reference evidence="11 12" key="1">
    <citation type="submission" date="2018-08" db="EMBL/GenBank/DDBJ databases">
        <title>A genome reference for cultivated species of the human gut microbiota.</title>
        <authorList>
            <person name="Zou Y."/>
            <person name="Xue W."/>
            <person name="Luo G."/>
        </authorList>
    </citation>
    <scope>NUCLEOTIDE SEQUENCE [LARGE SCALE GENOMIC DNA]</scope>
    <source>
        <strain evidence="11 12">AF15-20</strain>
    </source>
</reference>
<evidence type="ECO:0000256" key="6">
    <source>
        <dbReference type="ARBA" id="ARBA00035292"/>
    </source>
</evidence>
<dbReference type="InterPro" id="IPR009027">
    <property type="entry name" value="Ribosomal_bL9/RNase_H1_N"/>
</dbReference>
<evidence type="ECO:0000259" key="9">
    <source>
        <dbReference type="Pfam" id="PF01281"/>
    </source>
</evidence>
<keyword evidence="8" id="KW-0175">Coiled coil</keyword>
<evidence type="ECO:0000256" key="1">
    <source>
        <dbReference type="ARBA" id="ARBA00010605"/>
    </source>
</evidence>
<dbReference type="InterPro" id="IPR036935">
    <property type="entry name" value="Ribosomal_bL9_N_sf"/>
</dbReference>
<keyword evidence="2 7" id="KW-0699">rRNA-binding</keyword>
<evidence type="ECO:0000313" key="11">
    <source>
        <dbReference type="EMBL" id="RGU91800.1"/>
    </source>
</evidence>
<dbReference type="PANTHER" id="PTHR21368">
    <property type="entry name" value="50S RIBOSOMAL PROTEIN L9"/>
    <property type="match status" value="1"/>
</dbReference>
<dbReference type="Proteomes" id="UP000265489">
    <property type="component" value="Unassembled WGS sequence"/>
</dbReference>
<dbReference type="GeneID" id="66579293"/>
<name>A0A395WBZ4_9FIRM</name>
<evidence type="ECO:0000256" key="3">
    <source>
        <dbReference type="ARBA" id="ARBA00022884"/>
    </source>
</evidence>
<dbReference type="InterPro" id="IPR020069">
    <property type="entry name" value="Ribosomal_bL9_C"/>
</dbReference>
<keyword evidence="5 7" id="KW-0687">Ribonucleoprotein</keyword>
<dbReference type="GO" id="GO:1990904">
    <property type="term" value="C:ribonucleoprotein complex"/>
    <property type="evidence" value="ECO:0007669"/>
    <property type="project" value="UniProtKB-KW"/>
</dbReference>
<feature type="coiled-coil region" evidence="8">
    <location>
        <begin position="47"/>
        <end position="78"/>
    </location>
</feature>
<dbReference type="EMBL" id="QRYQ01000009">
    <property type="protein sequence ID" value="RGU91800.1"/>
    <property type="molecule type" value="Genomic_DNA"/>
</dbReference>
<evidence type="ECO:0000256" key="7">
    <source>
        <dbReference type="HAMAP-Rule" id="MF_00503"/>
    </source>
</evidence>
<feature type="domain" description="Large ribosomal subunit protein bL9 C-terminal" evidence="10">
    <location>
        <begin position="63"/>
        <end position="146"/>
    </location>
</feature>
<dbReference type="GO" id="GO:0006412">
    <property type="term" value="P:translation"/>
    <property type="evidence" value="ECO:0007669"/>
    <property type="project" value="UniProtKB-UniRule"/>
</dbReference>
<evidence type="ECO:0000256" key="2">
    <source>
        <dbReference type="ARBA" id="ARBA00022730"/>
    </source>
</evidence>
<dbReference type="AlphaFoldDB" id="A0A395WBZ4"/>
<proteinExistence type="inferred from homology"/>
<dbReference type="SUPFAM" id="SSF55653">
    <property type="entry name" value="Ribosomal protein L9 C-domain"/>
    <property type="match status" value="1"/>
</dbReference>
<dbReference type="InterPro" id="IPR036791">
    <property type="entry name" value="Ribosomal_bL9_C_sf"/>
</dbReference>
<dbReference type="HAMAP" id="MF_00503">
    <property type="entry name" value="Ribosomal_bL9"/>
    <property type="match status" value="1"/>
</dbReference>
<dbReference type="InterPro" id="IPR020070">
    <property type="entry name" value="Ribosomal_bL9_N"/>
</dbReference>
<dbReference type="InterPro" id="IPR020594">
    <property type="entry name" value="Ribosomal_bL9_bac/chp"/>
</dbReference>
<comment type="function">
    <text evidence="7">Binds to the 23S rRNA.</text>
</comment>
<dbReference type="GO" id="GO:0019843">
    <property type="term" value="F:rRNA binding"/>
    <property type="evidence" value="ECO:0007669"/>
    <property type="project" value="UniProtKB-UniRule"/>
</dbReference>
<evidence type="ECO:0000259" key="10">
    <source>
        <dbReference type="Pfam" id="PF03948"/>
    </source>
</evidence>
<protein>
    <recommendedName>
        <fullName evidence="6 7">Large ribosomal subunit protein bL9</fullName>
    </recommendedName>
</protein>
<dbReference type="InterPro" id="IPR000244">
    <property type="entry name" value="Ribosomal_bL9"/>
</dbReference>
<organism evidence="11 12">
    <name type="scientific">Holdemanella biformis</name>
    <dbReference type="NCBI Taxonomy" id="1735"/>
    <lineage>
        <taxon>Bacteria</taxon>
        <taxon>Bacillati</taxon>
        <taxon>Bacillota</taxon>
        <taxon>Erysipelotrichia</taxon>
        <taxon>Erysipelotrichales</taxon>
        <taxon>Erysipelotrichaceae</taxon>
        <taxon>Holdemanella</taxon>
    </lineage>
</organism>
<feature type="domain" description="Ribosomal protein L9" evidence="9">
    <location>
        <begin position="1"/>
        <end position="45"/>
    </location>
</feature>
<dbReference type="GO" id="GO:0003735">
    <property type="term" value="F:structural constituent of ribosome"/>
    <property type="evidence" value="ECO:0007669"/>
    <property type="project" value="InterPro"/>
</dbReference>
<evidence type="ECO:0000313" key="12">
    <source>
        <dbReference type="Proteomes" id="UP000265489"/>
    </source>
</evidence>
<comment type="similarity">
    <text evidence="1 7">Belongs to the bacterial ribosomal protein bL9 family.</text>
</comment>
<dbReference type="RefSeq" id="WP_118325132.1">
    <property type="nucleotide sequence ID" value="NZ_QRYH01000006.1"/>
</dbReference>
<evidence type="ECO:0000256" key="4">
    <source>
        <dbReference type="ARBA" id="ARBA00022980"/>
    </source>
</evidence>
<dbReference type="GO" id="GO:0005840">
    <property type="term" value="C:ribosome"/>
    <property type="evidence" value="ECO:0007669"/>
    <property type="project" value="UniProtKB-KW"/>
</dbReference>
<comment type="caution">
    <text evidence="11">The sequence shown here is derived from an EMBL/GenBank/DDBJ whole genome shotgun (WGS) entry which is preliminary data.</text>
</comment>
<gene>
    <name evidence="7" type="primary">rplI</name>
    <name evidence="11" type="ORF">DWW32_06160</name>
</gene>
<dbReference type="Gene3D" id="3.40.5.10">
    <property type="entry name" value="Ribosomal protein L9, N-terminal domain"/>
    <property type="match status" value="1"/>
</dbReference>
<sequence length="149" mass="16444">MKVILLKDIRKLGKKDDVVEVSDGYARNFLFKNKSAIAYTKGSAKVLDQQMEERAEHEAELKKEAEALSETLKGITLEFRLSTGKNGATFGSVSSKQIVEALAKKGIRVDKRKLQLDQSIASLGVTRVPVDLYRGQVIGEIVVHVSEKA</sequence>
<dbReference type="SUPFAM" id="SSF55658">
    <property type="entry name" value="L9 N-domain-like"/>
    <property type="match status" value="1"/>
</dbReference>
<accession>A0A395WBZ4</accession>
<dbReference type="Pfam" id="PF01281">
    <property type="entry name" value="Ribosomal_L9_N"/>
    <property type="match status" value="1"/>
</dbReference>
<evidence type="ECO:0000256" key="5">
    <source>
        <dbReference type="ARBA" id="ARBA00023274"/>
    </source>
</evidence>
<evidence type="ECO:0000256" key="8">
    <source>
        <dbReference type="SAM" id="Coils"/>
    </source>
</evidence>
<keyword evidence="3 7" id="KW-0694">RNA-binding</keyword>
<dbReference type="Gene3D" id="3.10.430.100">
    <property type="entry name" value="Ribosomal protein L9, C-terminal domain"/>
    <property type="match status" value="1"/>
</dbReference>